<name>A0ABV5AFZ8_9BACL</name>
<comment type="caution">
    <text evidence="14">The sequence shown here is derived from an EMBL/GenBank/DDBJ whole genome shotgun (WGS) entry which is preliminary data.</text>
</comment>
<evidence type="ECO:0000313" key="14">
    <source>
        <dbReference type="EMBL" id="MFB5190577.1"/>
    </source>
</evidence>
<gene>
    <name evidence="14" type="ORF">KKP3000_004048</name>
</gene>
<reference evidence="14 15" key="1">
    <citation type="journal article" date="2024" name="Int. J. Mol. Sci.">
        <title>Exploration of Alicyclobacillus spp. Genome in Search of Antibiotic Resistance.</title>
        <authorList>
            <person name="Bucka-Kolendo J."/>
            <person name="Kiousi D.E."/>
            <person name="Dekowska A."/>
            <person name="Mikolajczuk-Szczyrba A."/>
            <person name="Karadedos D.M."/>
            <person name="Michael P."/>
            <person name="Galanis A."/>
            <person name="Sokolowska B."/>
        </authorList>
    </citation>
    <scope>NUCLEOTIDE SEQUENCE [LARGE SCALE GENOMIC DNA]</scope>
    <source>
        <strain evidence="14 15">KKP 3000</strain>
    </source>
</reference>
<evidence type="ECO:0000256" key="10">
    <source>
        <dbReference type="ARBA" id="ARBA00023065"/>
    </source>
</evidence>
<keyword evidence="8 13" id="KW-0812">Transmembrane</keyword>
<dbReference type="EMBL" id="JBDXSU010000006">
    <property type="protein sequence ID" value="MFB5190577.1"/>
    <property type="molecule type" value="Genomic_DNA"/>
</dbReference>
<proteinExistence type="inferred from homology"/>
<keyword evidence="9 13" id="KW-1133">Transmembrane helix</keyword>
<evidence type="ECO:0000256" key="4">
    <source>
        <dbReference type="ARBA" id="ARBA00020268"/>
    </source>
</evidence>
<evidence type="ECO:0000256" key="2">
    <source>
        <dbReference type="ARBA" id="ARBA00004651"/>
    </source>
</evidence>
<evidence type="ECO:0000256" key="7">
    <source>
        <dbReference type="ARBA" id="ARBA00022475"/>
    </source>
</evidence>
<dbReference type="Pfam" id="PF01554">
    <property type="entry name" value="MatE"/>
    <property type="match status" value="2"/>
</dbReference>
<feature type="transmembrane region" description="Helical" evidence="13">
    <location>
        <begin position="407"/>
        <end position="426"/>
    </location>
</feature>
<keyword evidence="7" id="KW-1003">Cell membrane</keyword>
<protein>
    <recommendedName>
        <fullName evidence="4">Probable multidrug resistance protein NorM</fullName>
    </recommendedName>
    <alternativeName>
        <fullName evidence="12">Multidrug-efflux transporter</fullName>
    </alternativeName>
</protein>
<comment type="function">
    <text evidence="1">Multidrug efflux pump.</text>
</comment>
<dbReference type="Proteomes" id="UP001579974">
    <property type="component" value="Unassembled WGS sequence"/>
</dbReference>
<feature type="transmembrane region" description="Helical" evidence="13">
    <location>
        <begin position="272"/>
        <end position="295"/>
    </location>
</feature>
<keyword evidence="10" id="KW-0406">Ion transport</keyword>
<feature type="transmembrane region" description="Helical" evidence="13">
    <location>
        <begin position="378"/>
        <end position="401"/>
    </location>
</feature>
<comment type="subcellular location">
    <subcellularLocation>
        <location evidence="2">Cell membrane</location>
        <topology evidence="2">Multi-pass membrane protein</topology>
    </subcellularLocation>
</comment>
<dbReference type="InterPro" id="IPR048279">
    <property type="entry name" value="MdtK-like"/>
</dbReference>
<evidence type="ECO:0000256" key="5">
    <source>
        <dbReference type="ARBA" id="ARBA00022448"/>
    </source>
</evidence>
<feature type="transmembrane region" description="Helical" evidence="13">
    <location>
        <begin position="37"/>
        <end position="58"/>
    </location>
</feature>
<evidence type="ECO:0000256" key="11">
    <source>
        <dbReference type="ARBA" id="ARBA00023136"/>
    </source>
</evidence>
<dbReference type="PIRSF" id="PIRSF006603">
    <property type="entry name" value="DinF"/>
    <property type="match status" value="1"/>
</dbReference>
<evidence type="ECO:0000256" key="3">
    <source>
        <dbReference type="ARBA" id="ARBA00010199"/>
    </source>
</evidence>
<evidence type="ECO:0000256" key="9">
    <source>
        <dbReference type="ARBA" id="ARBA00022989"/>
    </source>
</evidence>
<organism evidence="14 15">
    <name type="scientific">Alicyclobacillus fastidiosus</name>
    <dbReference type="NCBI Taxonomy" id="392011"/>
    <lineage>
        <taxon>Bacteria</taxon>
        <taxon>Bacillati</taxon>
        <taxon>Bacillota</taxon>
        <taxon>Bacilli</taxon>
        <taxon>Bacillales</taxon>
        <taxon>Alicyclobacillaceae</taxon>
        <taxon>Alicyclobacillus</taxon>
    </lineage>
</organism>
<feature type="transmembrane region" description="Helical" evidence="13">
    <location>
        <begin position="341"/>
        <end position="366"/>
    </location>
</feature>
<dbReference type="PANTHER" id="PTHR43298">
    <property type="entry name" value="MULTIDRUG RESISTANCE PROTEIN NORM-RELATED"/>
    <property type="match status" value="1"/>
</dbReference>
<accession>A0ABV5AFZ8</accession>
<keyword evidence="15" id="KW-1185">Reference proteome</keyword>
<keyword evidence="11 13" id="KW-0472">Membrane</keyword>
<comment type="similarity">
    <text evidence="3">Belongs to the multi antimicrobial extrusion (MATE) (TC 2.A.66.1) family.</text>
</comment>
<dbReference type="InterPro" id="IPR050222">
    <property type="entry name" value="MATE_MdtK"/>
</dbReference>
<dbReference type="CDD" id="cd13137">
    <property type="entry name" value="MATE_NorM_like"/>
    <property type="match status" value="1"/>
</dbReference>
<feature type="transmembrane region" description="Helical" evidence="13">
    <location>
        <begin position="307"/>
        <end position="329"/>
    </location>
</feature>
<feature type="transmembrane region" description="Helical" evidence="13">
    <location>
        <begin position="12"/>
        <end position="31"/>
    </location>
</feature>
<dbReference type="NCBIfam" id="TIGR00797">
    <property type="entry name" value="matE"/>
    <property type="match status" value="1"/>
</dbReference>
<evidence type="ECO:0000256" key="12">
    <source>
        <dbReference type="ARBA" id="ARBA00031636"/>
    </source>
</evidence>
<evidence type="ECO:0000256" key="8">
    <source>
        <dbReference type="ARBA" id="ARBA00022692"/>
    </source>
</evidence>
<dbReference type="InterPro" id="IPR002528">
    <property type="entry name" value="MATE_fam"/>
</dbReference>
<feature type="transmembrane region" description="Helical" evidence="13">
    <location>
        <begin position="124"/>
        <end position="144"/>
    </location>
</feature>
<evidence type="ECO:0000256" key="13">
    <source>
        <dbReference type="SAM" id="Phobius"/>
    </source>
</evidence>
<dbReference type="RefSeq" id="WP_275474802.1">
    <property type="nucleotide sequence ID" value="NZ_CP162940.1"/>
</dbReference>
<feature type="transmembrane region" description="Helical" evidence="13">
    <location>
        <begin position="156"/>
        <end position="177"/>
    </location>
</feature>
<sequence>MWKRILRLALPSILTFSSMTLTGMLTLVIVGRLGPTAIAVVGICNIFMYNIWALFAGINESINFLVSQNFGENKMVEGNKRMQVALAMTLVITVLWVAACIVLPRAIPVMLGANHDIVEAGTSYLGIRMFSFACTMFTVVFFAYMRAVGDTRTPMVISVITNVLLIVLTYILTYGLYSWHGLGLQGAAWSMVITEGLGLILSVLVYFGFYAKRFATRIWYRIQWDQVKLIATESAKLSVMELSMSLGMLIFTMCITRLGTTAVAANEIALNILSLGFMPANGFGAAATVIVGQDIGAGEPMQAKQGGLYTAAGGLIFMALFSVFLWLFALPVAKIYTSDPAVYLISISLIHIASFIQLFDGANIIFAGGLRGVGDTTYLYRMSLIANWLVFIPLTLILVLVAHLGQVGAWISLATLIVLLGVGNGWRYLKLDWGSVSVIRSGPSIDHVH</sequence>
<feature type="transmembrane region" description="Helical" evidence="13">
    <location>
        <begin position="189"/>
        <end position="211"/>
    </location>
</feature>
<keyword evidence="6" id="KW-0050">Antiport</keyword>
<feature type="transmembrane region" description="Helical" evidence="13">
    <location>
        <begin position="84"/>
        <end position="104"/>
    </location>
</feature>
<evidence type="ECO:0000313" key="15">
    <source>
        <dbReference type="Proteomes" id="UP001579974"/>
    </source>
</evidence>
<keyword evidence="5" id="KW-0813">Transport</keyword>
<evidence type="ECO:0000256" key="6">
    <source>
        <dbReference type="ARBA" id="ARBA00022449"/>
    </source>
</evidence>
<evidence type="ECO:0000256" key="1">
    <source>
        <dbReference type="ARBA" id="ARBA00003408"/>
    </source>
</evidence>
<dbReference type="PANTHER" id="PTHR43298:SF2">
    <property type="entry name" value="FMN_FAD EXPORTER YEEO-RELATED"/>
    <property type="match status" value="1"/>
</dbReference>